<evidence type="ECO:0000256" key="1">
    <source>
        <dbReference type="SAM" id="MobiDB-lite"/>
    </source>
</evidence>
<reference evidence="3" key="1">
    <citation type="submission" date="2022-11" db="EMBL/GenBank/DDBJ databases">
        <title>Chromosomal genome sequence assembly and mating type (MAT) locus characterization of the leprose asexual lichenized fungus Lepraria neglecta (Nyl.) Erichsen.</title>
        <authorList>
            <person name="Allen J.L."/>
            <person name="Pfeffer B."/>
        </authorList>
    </citation>
    <scope>NUCLEOTIDE SEQUENCE</scope>
    <source>
        <strain evidence="3">Allen 5258</strain>
    </source>
</reference>
<dbReference type="AlphaFoldDB" id="A0AAE0DPB4"/>
<evidence type="ECO:0000259" key="2">
    <source>
        <dbReference type="Pfam" id="PF06985"/>
    </source>
</evidence>
<feature type="region of interest" description="Disordered" evidence="1">
    <location>
        <begin position="62"/>
        <end position="83"/>
    </location>
</feature>
<dbReference type="EMBL" id="JASNWA010000003">
    <property type="protein sequence ID" value="KAK3178136.1"/>
    <property type="molecule type" value="Genomic_DNA"/>
</dbReference>
<organism evidence="3 4">
    <name type="scientific">Lepraria neglecta</name>
    <dbReference type="NCBI Taxonomy" id="209136"/>
    <lineage>
        <taxon>Eukaryota</taxon>
        <taxon>Fungi</taxon>
        <taxon>Dikarya</taxon>
        <taxon>Ascomycota</taxon>
        <taxon>Pezizomycotina</taxon>
        <taxon>Lecanoromycetes</taxon>
        <taxon>OSLEUM clade</taxon>
        <taxon>Lecanoromycetidae</taxon>
        <taxon>Lecanorales</taxon>
        <taxon>Lecanorineae</taxon>
        <taxon>Stereocaulaceae</taxon>
        <taxon>Lepraria</taxon>
    </lineage>
</organism>
<dbReference type="Pfam" id="PF06985">
    <property type="entry name" value="HET"/>
    <property type="match status" value="1"/>
</dbReference>
<protein>
    <recommendedName>
        <fullName evidence="2">Heterokaryon incompatibility domain-containing protein</fullName>
    </recommendedName>
</protein>
<dbReference type="InterPro" id="IPR010730">
    <property type="entry name" value="HET"/>
</dbReference>
<name>A0AAE0DPB4_9LECA</name>
<accession>A0AAE0DPB4</accession>
<sequence>MRHTRYWEVKYIWIDAICINQQDLIERGAQVSVMGDIYRAAQSVVIWLGPHDKQTDEAIQWSRGQDRRSQNSQILDDSGSVPDPDTIDAAMKVLKTGRSETCQRTALNSTSYAQIVKPACIKRQLFRTSNGFLGLGSESLRVGDEVVIATGSDVPLILRLVAGKPKTFQFVGAAYVHGIMQGEALELLFETDASFEDIVLV</sequence>
<dbReference type="PANTHER" id="PTHR24148">
    <property type="entry name" value="ANKYRIN REPEAT DOMAIN-CONTAINING PROTEIN 39 HOMOLOG-RELATED"/>
    <property type="match status" value="1"/>
</dbReference>
<keyword evidence="4" id="KW-1185">Reference proteome</keyword>
<dbReference type="Pfam" id="PF26639">
    <property type="entry name" value="Het-6_barrel"/>
    <property type="match status" value="1"/>
</dbReference>
<evidence type="ECO:0000313" key="3">
    <source>
        <dbReference type="EMBL" id="KAK3178136.1"/>
    </source>
</evidence>
<feature type="domain" description="Heterokaryon incompatibility" evidence="2">
    <location>
        <begin position="1"/>
        <end position="72"/>
    </location>
</feature>
<comment type="caution">
    <text evidence="3">The sequence shown here is derived from an EMBL/GenBank/DDBJ whole genome shotgun (WGS) entry which is preliminary data.</text>
</comment>
<dbReference type="InterPro" id="IPR052895">
    <property type="entry name" value="HetReg/Transcr_Mod"/>
</dbReference>
<dbReference type="Proteomes" id="UP001276659">
    <property type="component" value="Unassembled WGS sequence"/>
</dbReference>
<proteinExistence type="predicted"/>
<gene>
    <name evidence="3" type="ORF">OEA41_000269</name>
</gene>
<dbReference type="PANTHER" id="PTHR24148:SF64">
    <property type="entry name" value="HETEROKARYON INCOMPATIBILITY DOMAIN-CONTAINING PROTEIN"/>
    <property type="match status" value="1"/>
</dbReference>
<evidence type="ECO:0000313" key="4">
    <source>
        <dbReference type="Proteomes" id="UP001276659"/>
    </source>
</evidence>